<evidence type="ECO:0000256" key="1">
    <source>
        <dbReference type="SAM" id="Coils"/>
    </source>
</evidence>
<evidence type="ECO:0000256" key="2">
    <source>
        <dbReference type="SAM" id="MobiDB-lite"/>
    </source>
</evidence>
<evidence type="ECO:0000313" key="4">
    <source>
        <dbReference type="Proteomes" id="UP001266305"/>
    </source>
</evidence>
<proteinExistence type="predicted"/>
<feature type="region of interest" description="Disordered" evidence="2">
    <location>
        <begin position="151"/>
        <end position="178"/>
    </location>
</feature>
<keyword evidence="4" id="KW-1185">Reference proteome</keyword>
<feature type="coiled-coil region" evidence="1">
    <location>
        <begin position="259"/>
        <end position="286"/>
    </location>
</feature>
<accession>A0ABQ9TSF6</accession>
<dbReference type="EMBL" id="JASSZA010000019">
    <property type="protein sequence ID" value="KAK2087709.1"/>
    <property type="molecule type" value="Genomic_DNA"/>
</dbReference>
<keyword evidence="1" id="KW-0175">Coiled coil</keyword>
<reference evidence="3 4" key="1">
    <citation type="submission" date="2023-05" db="EMBL/GenBank/DDBJ databases">
        <title>B98-5 Cell Line De Novo Hybrid Assembly: An Optical Mapping Approach.</title>
        <authorList>
            <person name="Kananen K."/>
            <person name="Auerbach J.A."/>
            <person name="Kautto E."/>
            <person name="Blachly J.S."/>
        </authorList>
    </citation>
    <scope>NUCLEOTIDE SEQUENCE [LARGE SCALE GENOMIC DNA]</scope>
    <source>
        <strain evidence="3">B95-8</strain>
        <tissue evidence="3">Cell line</tissue>
    </source>
</reference>
<dbReference type="Proteomes" id="UP001266305">
    <property type="component" value="Unassembled WGS sequence"/>
</dbReference>
<evidence type="ECO:0000313" key="3">
    <source>
        <dbReference type="EMBL" id="KAK2087709.1"/>
    </source>
</evidence>
<dbReference type="PANTHER" id="PTHR10153">
    <property type="entry name" value="SMALL CONDUCTANCE CALCIUM-ACTIVATED POTASSIUM CHANNEL"/>
    <property type="match status" value="1"/>
</dbReference>
<organism evidence="3 4">
    <name type="scientific">Saguinus oedipus</name>
    <name type="common">Cotton-top tamarin</name>
    <name type="synonym">Oedipomidas oedipus</name>
    <dbReference type="NCBI Taxonomy" id="9490"/>
    <lineage>
        <taxon>Eukaryota</taxon>
        <taxon>Metazoa</taxon>
        <taxon>Chordata</taxon>
        <taxon>Craniata</taxon>
        <taxon>Vertebrata</taxon>
        <taxon>Euteleostomi</taxon>
        <taxon>Mammalia</taxon>
        <taxon>Eutheria</taxon>
        <taxon>Euarchontoglires</taxon>
        <taxon>Primates</taxon>
        <taxon>Haplorrhini</taxon>
        <taxon>Platyrrhini</taxon>
        <taxon>Cebidae</taxon>
        <taxon>Callitrichinae</taxon>
        <taxon>Saguinus</taxon>
    </lineage>
</organism>
<protein>
    <submittedName>
        <fullName evidence="3">Uncharacterized protein</fullName>
    </submittedName>
</protein>
<dbReference type="InterPro" id="IPR015449">
    <property type="entry name" value="K_chnl_Ca-activ_SK"/>
</dbReference>
<gene>
    <name evidence="3" type="ORF">P7K49_033616</name>
</gene>
<sequence>MHERPGPHSSLHGNPANPLPHPVSHRLRSVKIEQGKLNDQANTLTDLAKVSPSSPRDCGHLREVRVRSVVLGGAAPTPKAFAHSEWVCLAVMEGKRHLVVRVASAPRAVPAWLASPAHSGTVPQQGSRSGGDAPLAAVTVAVVSPVCDWVRSSGQSPSPPQPDGRGDSSGLNRVPTPLPPRPCPLVPAVLEPGAVSAQNLPQVYGYHLSTPSGCQGTLGSGSVLLATPHGGPVSGHHPPAACGLSLSSVLTQSVMYDLVSELHAQHEELEARLATLESRLDALGASLQALPGLIAQAIRPPPPPLPPRPSPGLPDQAARSSPCRWPPVATSDCG</sequence>
<name>A0ABQ9TSF6_SAGOE</name>
<feature type="region of interest" description="Disordered" evidence="2">
    <location>
        <begin position="296"/>
        <end position="334"/>
    </location>
</feature>
<comment type="caution">
    <text evidence="3">The sequence shown here is derived from an EMBL/GenBank/DDBJ whole genome shotgun (WGS) entry which is preliminary data.</text>
</comment>
<feature type="region of interest" description="Disordered" evidence="2">
    <location>
        <begin position="1"/>
        <end position="23"/>
    </location>
</feature>
<feature type="compositionally biased region" description="Pro residues" evidence="2">
    <location>
        <begin position="299"/>
        <end position="312"/>
    </location>
</feature>